<keyword evidence="2" id="KW-1185">Reference proteome</keyword>
<dbReference type="Proteomes" id="UP000292884">
    <property type="component" value="Unassembled WGS sequence"/>
</dbReference>
<comment type="caution">
    <text evidence="1">The sequence shown here is derived from an EMBL/GenBank/DDBJ whole genome shotgun (WGS) entry which is preliminary data.</text>
</comment>
<evidence type="ECO:0000313" key="2">
    <source>
        <dbReference type="Proteomes" id="UP000292884"/>
    </source>
</evidence>
<organism evidence="1 2">
    <name type="scientific">Pedobacter frigiditerrae</name>
    <dbReference type="NCBI Taxonomy" id="2530452"/>
    <lineage>
        <taxon>Bacteria</taxon>
        <taxon>Pseudomonadati</taxon>
        <taxon>Bacteroidota</taxon>
        <taxon>Sphingobacteriia</taxon>
        <taxon>Sphingobacteriales</taxon>
        <taxon>Sphingobacteriaceae</taxon>
        <taxon>Pedobacter</taxon>
    </lineage>
</organism>
<dbReference type="RefSeq" id="WP_131552876.1">
    <property type="nucleotide sequence ID" value="NZ_SJSK01000002.1"/>
</dbReference>
<dbReference type="OrthoDB" id="755651at2"/>
<gene>
    <name evidence="1" type="ORF">EZ428_09335</name>
</gene>
<sequence>MSTEKIIGFTLVMLTLSACKKPTENIKIILDTDVIKNTAMINVTDAQTGNSAPNDATITISGTQATDVYELSGKKDIKLSAGMVTIGLRPDIIPTADKPISIIVEINATGYNKQAKQVTFTAAQKQQVVNISITKTGTTAPPIVIPPPPVYNNTTLTFVGKCPNRTDLEIRPSVYVYFKKTSSTGAFQYLGYMEKGNITTNLLALNETYDFQIVYGGETYRTSQKIEQTSYNLTIEMPAACKF</sequence>
<accession>A0A4V2MIX9</accession>
<reference evidence="1 2" key="1">
    <citation type="submission" date="2019-02" db="EMBL/GenBank/DDBJ databases">
        <title>Pedobacter sp. RP-1-13 sp. nov., isolated from Arctic soil.</title>
        <authorList>
            <person name="Dahal R.H."/>
        </authorList>
    </citation>
    <scope>NUCLEOTIDE SEQUENCE [LARGE SCALE GENOMIC DNA]</scope>
    <source>
        <strain evidence="1 2">RP-1-13</strain>
    </source>
</reference>
<proteinExistence type="predicted"/>
<name>A0A4V2MIX9_9SPHI</name>
<dbReference type="PROSITE" id="PS51257">
    <property type="entry name" value="PROKAR_LIPOPROTEIN"/>
    <property type="match status" value="1"/>
</dbReference>
<dbReference type="EMBL" id="SJSK01000002">
    <property type="protein sequence ID" value="TCC91936.1"/>
    <property type="molecule type" value="Genomic_DNA"/>
</dbReference>
<evidence type="ECO:0000313" key="1">
    <source>
        <dbReference type="EMBL" id="TCC91936.1"/>
    </source>
</evidence>
<protein>
    <submittedName>
        <fullName evidence="1">Uncharacterized protein</fullName>
    </submittedName>
</protein>
<dbReference type="AlphaFoldDB" id="A0A4V2MIX9"/>